<feature type="region of interest" description="Disordered" evidence="1">
    <location>
        <begin position="1"/>
        <end position="27"/>
    </location>
</feature>
<dbReference type="RefSeq" id="WP_145710707.1">
    <property type="nucleotide sequence ID" value="NZ_BAAAFY010000001.1"/>
</dbReference>
<dbReference type="Proteomes" id="UP000316778">
    <property type="component" value="Unassembled WGS sequence"/>
</dbReference>
<feature type="transmembrane region" description="Helical" evidence="2">
    <location>
        <begin position="74"/>
        <end position="98"/>
    </location>
</feature>
<feature type="transmembrane region" description="Helical" evidence="2">
    <location>
        <begin position="141"/>
        <end position="164"/>
    </location>
</feature>
<gene>
    <name evidence="3" type="ORF">LX66_0933</name>
</gene>
<keyword evidence="4" id="KW-1185">Reference proteome</keyword>
<dbReference type="OrthoDB" id="195502at2"/>
<dbReference type="AlphaFoldDB" id="A0A562TDC3"/>
<feature type="transmembrane region" description="Helical" evidence="2">
    <location>
        <begin position="35"/>
        <end position="54"/>
    </location>
</feature>
<accession>A0A562TDC3</accession>
<dbReference type="InterPro" id="IPR018750">
    <property type="entry name" value="DUF2306_membrane"/>
</dbReference>
<organism evidence="3 4">
    <name type="scientific">Chitinophaga japonensis</name>
    <name type="common">Flexibacter japonensis</name>
    <dbReference type="NCBI Taxonomy" id="104662"/>
    <lineage>
        <taxon>Bacteria</taxon>
        <taxon>Pseudomonadati</taxon>
        <taxon>Bacteroidota</taxon>
        <taxon>Chitinophagia</taxon>
        <taxon>Chitinophagales</taxon>
        <taxon>Chitinophagaceae</taxon>
        <taxon>Chitinophaga</taxon>
    </lineage>
</organism>
<proteinExistence type="predicted"/>
<name>A0A562TDC3_CHIJA</name>
<evidence type="ECO:0000256" key="1">
    <source>
        <dbReference type="SAM" id="MobiDB-lite"/>
    </source>
</evidence>
<sequence>MIEHPTGQRPAEKITHQPKTKNNTSKSAVLKPDRADIIPFLLWATIVFLTWLFMHGADHFLELTPEALGKYFSLRWVLIAHITGGGGALVLGLVQFWPKLRNYSWKVHRVIGILYLLAILLSSTCAMILAFTTAYEVNWAYAFSVQVWAGVWISATAIAYYTAIKKKFKLHREWMTRSYIVTLAFIISGLSLKTPFVQGLGSFEDISPSFFWLGWAVPLYVYEIILSSKRKA</sequence>
<evidence type="ECO:0000313" key="4">
    <source>
        <dbReference type="Proteomes" id="UP000316778"/>
    </source>
</evidence>
<keyword evidence="2" id="KW-1133">Transmembrane helix</keyword>
<feature type="transmembrane region" description="Helical" evidence="2">
    <location>
        <begin position="209"/>
        <end position="226"/>
    </location>
</feature>
<keyword evidence="2" id="KW-0812">Transmembrane</keyword>
<feature type="transmembrane region" description="Helical" evidence="2">
    <location>
        <begin position="110"/>
        <end position="135"/>
    </location>
</feature>
<dbReference type="EMBL" id="VLLG01000002">
    <property type="protein sequence ID" value="TWI91561.1"/>
    <property type="molecule type" value="Genomic_DNA"/>
</dbReference>
<dbReference type="Pfam" id="PF10067">
    <property type="entry name" value="DUF2306"/>
    <property type="match status" value="1"/>
</dbReference>
<keyword evidence="2" id="KW-0472">Membrane</keyword>
<comment type="caution">
    <text evidence="3">The sequence shown here is derived from an EMBL/GenBank/DDBJ whole genome shotgun (WGS) entry which is preliminary data.</text>
</comment>
<evidence type="ECO:0000313" key="3">
    <source>
        <dbReference type="EMBL" id="TWI91561.1"/>
    </source>
</evidence>
<reference evidence="3 4" key="1">
    <citation type="journal article" date="2013" name="Stand. Genomic Sci.">
        <title>Genomic Encyclopedia of Type Strains, Phase I: The one thousand microbial genomes (KMG-I) project.</title>
        <authorList>
            <person name="Kyrpides N.C."/>
            <person name="Woyke T."/>
            <person name="Eisen J.A."/>
            <person name="Garrity G."/>
            <person name="Lilburn T.G."/>
            <person name="Beck B.J."/>
            <person name="Whitman W.B."/>
            <person name="Hugenholtz P."/>
            <person name="Klenk H.P."/>
        </authorList>
    </citation>
    <scope>NUCLEOTIDE SEQUENCE [LARGE SCALE GENOMIC DNA]</scope>
    <source>
        <strain evidence="3 4">DSM 13484</strain>
    </source>
</reference>
<evidence type="ECO:0000256" key="2">
    <source>
        <dbReference type="SAM" id="Phobius"/>
    </source>
</evidence>
<feature type="transmembrane region" description="Helical" evidence="2">
    <location>
        <begin position="176"/>
        <end position="197"/>
    </location>
</feature>
<protein>
    <submittedName>
        <fullName evidence="3">Putative membrane protein DUF2306</fullName>
    </submittedName>
</protein>